<evidence type="ECO:0000256" key="1">
    <source>
        <dbReference type="PROSITE-ProRule" id="PRU00047"/>
    </source>
</evidence>
<name>A0A0B2Q5N7_GLYSO</name>
<dbReference type="Proteomes" id="UP000053555">
    <property type="component" value="Unassembled WGS sequence"/>
</dbReference>
<accession>A0A0B2Q5N7</accession>
<feature type="domain" description="CCHC-type" evidence="2">
    <location>
        <begin position="151"/>
        <end position="165"/>
    </location>
</feature>
<evidence type="ECO:0000313" key="3">
    <source>
        <dbReference type="EMBL" id="KHN15378.1"/>
    </source>
</evidence>
<protein>
    <recommendedName>
        <fullName evidence="2">CCHC-type domain-containing protein</fullName>
    </recommendedName>
</protein>
<proteinExistence type="predicted"/>
<gene>
    <name evidence="3" type="ORF">glysoja_045622</name>
</gene>
<dbReference type="GO" id="GO:0003676">
    <property type="term" value="F:nucleic acid binding"/>
    <property type="evidence" value="ECO:0007669"/>
    <property type="project" value="InterPro"/>
</dbReference>
<organism evidence="3">
    <name type="scientific">Glycine soja</name>
    <name type="common">Wild soybean</name>
    <dbReference type="NCBI Taxonomy" id="3848"/>
    <lineage>
        <taxon>Eukaryota</taxon>
        <taxon>Viridiplantae</taxon>
        <taxon>Streptophyta</taxon>
        <taxon>Embryophyta</taxon>
        <taxon>Tracheophyta</taxon>
        <taxon>Spermatophyta</taxon>
        <taxon>Magnoliopsida</taxon>
        <taxon>eudicotyledons</taxon>
        <taxon>Gunneridae</taxon>
        <taxon>Pentapetalae</taxon>
        <taxon>rosids</taxon>
        <taxon>fabids</taxon>
        <taxon>Fabales</taxon>
        <taxon>Fabaceae</taxon>
        <taxon>Papilionoideae</taxon>
        <taxon>50 kb inversion clade</taxon>
        <taxon>NPAAA clade</taxon>
        <taxon>indigoferoid/millettioid clade</taxon>
        <taxon>Phaseoleae</taxon>
        <taxon>Glycine</taxon>
        <taxon>Glycine subgen. Soja</taxon>
    </lineage>
</organism>
<feature type="non-terminal residue" evidence="3">
    <location>
        <position position="226"/>
    </location>
</feature>
<dbReference type="GO" id="GO:0008270">
    <property type="term" value="F:zinc ion binding"/>
    <property type="evidence" value="ECO:0007669"/>
    <property type="project" value="UniProtKB-KW"/>
</dbReference>
<dbReference type="InterPro" id="IPR001878">
    <property type="entry name" value="Znf_CCHC"/>
</dbReference>
<dbReference type="AlphaFoldDB" id="A0A0B2Q5N7"/>
<dbReference type="InterPro" id="IPR036875">
    <property type="entry name" value="Znf_CCHC_sf"/>
</dbReference>
<keyword evidence="1" id="KW-0863">Zinc-finger</keyword>
<dbReference type="Pfam" id="PF14223">
    <property type="entry name" value="Retrotran_gag_2"/>
    <property type="match status" value="1"/>
</dbReference>
<dbReference type="PROSITE" id="PS50158">
    <property type="entry name" value="ZF_CCHC"/>
    <property type="match status" value="1"/>
</dbReference>
<sequence length="226" mass="26492">MKNGETISRLQTRFTHIVNHLLSLGKMFEDEELNIKILNCLTRTWEPKITTIKESKNLATMTMEALFGKLFAYEHELTQQSYAKESEKKRKGITLKVNSSKEEYKDSSNSEEDVENFNLMVRKFGKFLRKSRDRKFSKSPKKNDNNNYFTCFKCGKQGYIKSECPIYLRKYVGEMKGKKDRNKRKAYIAWKDIESTTSDSSYDEEIANICLMEKSMNDASINEEIE</sequence>
<dbReference type="SUPFAM" id="SSF57756">
    <property type="entry name" value="Retrovirus zinc finger-like domains"/>
    <property type="match status" value="1"/>
</dbReference>
<dbReference type="EMBL" id="KN661054">
    <property type="protein sequence ID" value="KHN15378.1"/>
    <property type="molecule type" value="Genomic_DNA"/>
</dbReference>
<keyword evidence="1" id="KW-0479">Metal-binding</keyword>
<reference evidence="3" key="1">
    <citation type="submission" date="2014-07" db="EMBL/GenBank/DDBJ databases">
        <title>Identification of a novel salt tolerance gene in wild soybean by whole-genome sequencing.</title>
        <authorList>
            <person name="Lam H.-M."/>
            <person name="Qi X."/>
            <person name="Li M.-W."/>
            <person name="Liu X."/>
            <person name="Xie M."/>
            <person name="Ni M."/>
            <person name="Xu X."/>
        </authorList>
    </citation>
    <scope>NUCLEOTIDE SEQUENCE [LARGE SCALE GENOMIC DNA]</scope>
    <source>
        <tissue evidence="3">Root</tissue>
    </source>
</reference>
<evidence type="ECO:0000259" key="2">
    <source>
        <dbReference type="PROSITE" id="PS50158"/>
    </source>
</evidence>
<keyword evidence="1" id="KW-0862">Zinc</keyword>